<feature type="region of interest" description="Disordered" evidence="1">
    <location>
        <begin position="1"/>
        <end position="22"/>
    </location>
</feature>
<protein>
    <submittedName>
        <fullName evidence="2">Uncharacterized protein</fullName>
    </submittedName>
</protein>
<gene>
    <name evidence="2" type="ORF">FSB_LOCUS26128</name>
</gene>
<accession>A0A2N9G6H7</accession>
<sequence>MRESENNKPLREKSRDENSEGKILSKETWYHETSSLHDTSVVALLTEYLRLLL</sequence>
<organism evidence="2">
    <name type="scientific">Fagus sylvatica</name>
    <name type="common">Beechnut</name>
    <dbReference type="NCBI Taxonomy" id="28930"/>
    <lineage>
        <taxon>Eukaryota</taxon>
        <taxon>Viridiplantae</taxon>
        <taxon>Streptophyta</taxon>
        <taxon>Embryophyta</taxon>
        <taxon>Tracheophyta</taxon>
        <taxon>Spermatophyta</taxon>
        <taxon>Magnoliopsida</taxon>
        <taxon>eudicotyledons</taxon>
        <taxon>Gunneridae</taxon>
        <taxon>Pentapetalae</taxon>
        <taxon>rosids</taxon>
        <taxon>fabids</taxon>
        <taxon>Fagales</taxon>
        <taxon>Fagaceae</taxon>
        <taxon>Fagus</taxon>
    </lineage>
</organism>
<evidence type="ECO:0000313" key="2">
    <source>
        <dbReference type="EMBL" id="SPC98246.1"/>
    </source>
</evidence>
<evidence type="ECO:0000256" key="1">
    <source>
        <dbReference type="SAM" id="MobiDB-lite"/>
    </source>
</evidence>
<dbReference type="AlphaFoldDB" id="A0A2N9G6H7"/>
<dbReference type="EMBL" id="OIVN01001849">
    <property type="protein sequence ID" value="SPC98246.1"/>
    <property type="molecule type" value="Genomic_DNA"/>
</dbReference>
<reference evidence="2" key="1">
    <citation type="submission" date="2018-02" db="EMBL/GenBank/DDBJ databases">
        <authorList>
            <person name="Cohen D.B."/>
            <person name="Kent A.D."/>
        </authorList>
    </citation>
    <scope>NUCLEOTIDE SEQUENCE</scope>
</reference>
<proteinExistence type="predicted"/>
<name>A0A2N9G6H7_FAGSY</name>